<keyword evidence="8" id="KW-1185">Reference proteome</keyword>
<feature type="domain" description="Hemerythrin-like" evidence="4">
    <location>
        <begin position="14"/>
        <end position="119"/>
    </location>
</feature>
<dbReference type="CDD" id="cd12107">
    <property type="entry name" value="Hemerythrin"/>
    <property type="match status" value="1"/>
</dbReference>
<comment type="caution">
    <text evidence="6">The sequence shown here is derived from an EMBL/GenBank/DDBJ whole genome shotgun (WGS) entry which is preliminary data.</text>
</comment>
<organism evidence="6 7">
    <name type="scientific">Candidatus Dactylopiibacterium carminicum</name>
    <dbReference type="NCBI Taxonomy" id="857335"/>
    <lineage>
        <taxon>Bacteria</taxon>
        <taxon>Pseudomonadati</taxon>
        <taxon>Pseudomonadota</taxon>
        <taxon>Betaproteobacteria</taxon>
        <taxon>Rhodocyclales</taxon>
        <taxon>Rhodocyclaceae</taxon>
        <taxon>Candidatus Dactylopiibacterium</taxon>
    </lineage>
</organism>
<protein>
    <submittedName>
        <fullName evidence="6">Bacteriohemerythrin</fullName>
    </submittedName>
</protein>
<evidence type="ECO:0000313" key="8">
    <source>
        <dbReference type="Proteomes" id="UP000623509"/>
    </source>
</evidence>
<reference evidence="5 8" key="1">
    <citation type="submission" date="2016-08" db="EMBL/GenBank/DDBJ databases">
        <title>Candidatus Dactylopiibacterium carminicum genome sequence.</title>
        <authorList>
            <person name="Ramirez-Puebla S.T."/>
            <person name="Ormeno-Orrillo E."/>
            <person name="Vera-Ponce De Leon A."/>
            <person name="Luis L."/>
            <person name="Sanchez-Flores A."/>
            <person name="Monica R."/>
            <person name="Martinez-Romero E."/>
        </authorList>
    </citation>
    <scope>NUCLEOTIDE SEQUENCE [LARGE SCALE GENOMIC DNA]</scope>
    <source>
        <strain evidence="5">END1</strain>
    </source>
</reference>
<evidence type="ECO:0000256" key="2">
    <source>
        <dbReference type="ARBA" id="ARBA00022723"/>
    </source>
</evidence>
<evidence type="ECO:0000259" key="4">
    <source>
        <dbReference type="Pfam" id="PF01814"/>
    </source>
</evidence>
<dbReference type="AlphaFoldDB" id="A0A272EN06"/>
<accession>A0A272EN06</accession>
<gene>
    <name evidence="5" type="ORF">BGI27_16080</name>
    <name evidence="6" type="ORF">CGU29_16160</name>
</gene>
<dbReference type="EMBL" id="NMRN01000080">
    <property type="protein sequence ID" value="PAS91497.1"/>
    <property type="molecule type" value="Genomic_DNA"/>
</dbReference>
<dbReference type="EMBL" id="MDUX01000077">
    <property type="protein sequence ID" value="KAF7597914.1"/>
    <property type="molecule type" value="Genomic_DNA"/>
</dbReference>
<evidence type="ECO:0000313" key="7">
    <source>
        <dbReference type="Proteomes" id="UP000216107"/>
    </source>
</evidence>
<evidence type="ECO:0000256" key="3">
    <source>
        <dbReference type="ARBA" id="ARBA00023004"/>
    </source>
</evidence>
<evidence type="ECO:0000256" key="1">
    <source>
        <dbReference type="ARBA" id="ARBA00010587"/>
    </source>
</evidence>
<dbReference type="InterPro" id="IPR035938">
    <property type="entry name" value="Hemerythrin-like_sf"/>
</dbReference>
<keyword evidence="3" id="KW-0408">Iron</keyword>
<dbReference type="SUPFAM" id="SSF47188">
    <property type="entry name" value="Hemerythrin-like"/>
    <property type="match status" value="1"/>
</dbReference>
<sequence length="140" mass="15873">MSDTGLMMHSHQGELMDGVHREFLDLLARLAVCKDAQELACADQLVAHCIEHFALEQRWMEETGMPGCEAHVQDHEDFLFRLRAARDAVAEGRVGAARALVEDLRTWFDRHGATWDEALAVQMQFAKRSPEAERESVRIA</sequence>
<comment type="similarity">
    <text evidence="1">Belongs to the hemerythrin family.</text>
</comment>
<proteinExistence type="inferred from homology"/>
<reference evidence="6 7" key="2">
    <citation type="submission" date="2017-07" db="EMBL/GenBank/DDBJ databases">
        <title>Candidatus Dactylopiibacterium carminicum, a nitrogen-fixing symbiont of the cochineal insect Dactylopius coccus and Dactylopius opuntiae (Hemiptera: Coccoidea: Dactylopiidae).</title>
        <authorList>
            <person name="Vera A."/>
        </authorList>
    </citation>
    <scope>NUCLEOTIDE SEQUENCE [LARGE SCALE GENOMIC DNA]</scope>
    <source>
        <strain evidence="6 7">NFDCM</strain>
    </source>
</reference>
<evidence type="ECO:0000313" key="5">
    <source>
        <dbReference type="EMBL" id="KAF7597914.1"/>
    </source>
</evidence>
<dbReference type="GO" id="GO:0046872">
    <property type="term" value="F:metal ion binding"/>
    <property type="evidence" value="ECO:0007669"/>
    <property type="project" value="UniProtKB-KW"/>
</dbReference>
<keyword evidence="2" id="KW-0479">Metal-binding</keyword>
<dbReference type="InterPro" id="IPR012827">
    <property type="entry name" value="Hemerythrin_metal-bd"/>
</dbReference>
<evidence type="ECO:0000313" key="6">
    <source>
        <dbReference type="EMBL" id="PAS91497.1"/>
    </source>
</evidence>
<dbReference type="Gene3D" id="1.20.120.50">
    <property type="entry name" value="Hemerythrin-like"/>
    <property type="match status" value="1"/>
</dbReference>
<dbReference type="Pfam" id="PF01814">
    <property type="entry name" value="Hemerythrin"/>
    <property type="match status" value="1"/>
</dbReference>
<dbReference type="RefSeq" id="WP_095525846.1">
    <property type="nucleotide sequence ID" value="NZ_MDUX01000077.1"/>
</dbReference>
<dbReference type="Proteomes" id="UP000216107">
    <property type="component" value="Unassembled WGS sequence"/>
</dbReference>
<dbReference type="Proteomes" id="UP000623509">
    <property type="component" value="Unassembled WGS sequence"/>
</dbReference>
<name>A0A272EN06_9RHOO</name>
<dbReference type="NCBIfam" id="TIGR02481">
    <property type="entry name" value="hemeryth_dom"/>
    <property type="match status" value="1"/>
</dbReference>
<dbReference type="InterPro" id="IPR012312">
    <property type="entry name" value="Hemerythrin-like"/>
</dbReference>